<feature type="chain" id="PRO_5018257718" evidence="7">
    <location>
        <begin position="20"/>
        <end position="435"/>
    </location>
</feature>
<dbReference type="InterPro" id="IPR029045">
    <property type="entry name" value="ClpP/crotonase-like_dom_sf"/>
</dbReference>
<dbReference type="FunFam" id="2.30.42.10:FF:000063">
    <property type="entry name" value="Peptidase, S41 family"/>
    <property type="match status" value="1"/>
</dbReference>
<name>A0A3M0A5E5_9GAMM</name>
<dbReference type="RefSeq" id="WP_121876936.1">
    <property type="nucleotide sequence ID" value="NZ_REFJ01000003.1"/>
</dbReference>
<dbReference type="Proteomes" id="UP000267187">
    <property type="component" value="Unassembled WGS sequence"/>
</dbReference>
<dbReference type="CDD" id="cd07560">
    <property type="entry name" value="Peptidase_S41_CPP"/>
    <property type="match status" value="1"/>
</dbReference>
<dbReference type="InterPro" id="IPR004447">
    <property type="entry name" value="Peptidase_S41A"/>
</dbReference>
<sequence length="435" mass="46677">MNRFIALTIALLSCAGALAEEPTVDPAVEAEFPMEELRRFTAIYEQIRVNYVSELDDKTMLENAIKGLLSNLDPHSSYLDADDFVDLRNSSEGGYGGIGVEIVGEGSGVRVITPIDETPAAAAGIQAGDLIVQIDDETVRELGVEEAIDALSGEPGSTVTLQIIREGSEGLIEVAIERARINVPSVRHQVFRDNIGYIRVSQFQEDSGAEVKAAITALIELSVDGIILDLRNNPGGVVNAARDMADLFLPPSLIVYTEGQMAANQLRLSGTTPDFIDGRPIIVLINEGSASASEIVAGALQDYNRALLVGTRSFGKGSMQTVVPISETTAVKLTTALFFTPNGRSIQAYGILPDVVVERARVEAVQPRNLWPSEADLSGHLANGEGQEDYGERERLNDSTTEAATSLFKRDNQLFSALNIMQGMIANSAVNSTPE</sequence>
<feature type="domain" description="PDZ" evidence="8">
    <location>
        <begin position="84"/>
        <end position="151"/>
    </location>
</feature>
<keyword evidence="7" id="KW-0732">Signal</keyword>
<evidence type="ECO:0000313" key="10">
    <source>
        <dbReference type="Proteomes" id="UP000267187"/>
    </source>
</evidence>
<dbReference type="AlphaFoldDB" id="A0A3M0A5E5"/>
<dbReference type="Pfam" id="PF22694">
    <property type="entry name" value="CtpB_N-like"/>
    <property type="match status" value="1"/>
</dbReference>
<evidence type="ECO:0000256" key="6">
    <source>
        <dbReference type="SAM" id="MobiDB-lite"/>
    </source>
</evidence>
<keyword evidence="3 5" id="KW-0378">Hydrolase</keyword>
<evidence type="ECO:0000256" key="3">
    <source>
        <dbReference type="ARBA" id="ARBA00022801"/>
    </source>
</evidence>
<keyword evidence="10" id="KW-1185">Reference proteome</keyword>
<protein>
    <submittedName>
        <fullName evidence="9">Carboxyl-terminal processing protease</fullName>
    </submittedName>
</protein>
<comment type="caution">
    <text evidence="9">The sequence shown here is derived from an EMBL/GenBank/DDBJ whole genome shotgun (WGS) entry which is preliminary data.</text>
</comment>
<dbReference type="Gene3D" id="2.30.42.10">
    <property type="match status" value="1"/>
</dbReference>
<reference evidence="9 10" key="1">
    <citation type="submission" date="2018-10" db="EMBL/GenBank/DDBJ databases">
        <title>Genomic Encyclopedia of Type Strains, Phase IV (KMG-IV): sequencing the most valuable type-strain genomes for metagenomic binning, comparative biology and taxonomic classification.</title>
        <authorList>
            <person name="Goeker M."/>
        </authorList>
    </citation>
    <scope>NUCLEOTIDE SEQUENCE [LARGE SCALE GENOMIC DNA]</scope>
    <source>
        <strain evidence="9 10">DSM 25080</strain>
    </source>
</reference>
<dbReference type="PANTHER" id="PTHR32060">
    <property type="entry name" value="TAIL-SPECIFIC PROTEASE"/>
    <property type="match status" value="1"/>
</dbReference>
<dbReference type="GO" id="GO:0004175">
    <property type="term" value="F:endopeptidase activity"/>
    <property type="evidence" value="ECO:0007669"/>
    <property type="project" value="TreeGrafter"/>
</dbReference>
<dbReference type="InterPro" id="IPR055210">
    <property type="entry name" value="CtpA/B_N"/>
</dbReference>
<dbReference type="OrthoDB" id="9812068at2"/>
<proteinExistence type="inferred from homology"/>
<dbReference type="GO" id="GO:0006508">
    <property type="term" value="P:proteolysis"/>
    <property type="evidence" value="ECO:0007669"/>
    <property type="project" value="UniProtKB-KW"/>
</dbReference>
<keyword evidence="2 5" id="KW-0645">Protease</keyword>
<dbReference type="InterPro" id="IPR001478">
    <property type="entry name" value="PDZ"/>
</dbReference>
<dbReference type="PROSITE" id="PS50106">
    <property type="entry name" value="PDZ"/>
    <property type="match status" value="1"/>
</dbReference>
<organism evidence="9 10">
    <name type="scientific">Umboniibacter marinipuniceus</name>
    <dbReference type="NCBI Taxonomy" id="569599"/>
    <lineage>
        <taxon>Bacteria</taxon>
        <taxon>Pseudomonadati</taxon>
        <taxon>Pseudomonadota</taxon>
        <taxon>Gammaproteobacteria</taxon>
        <taxon>Cellvibrionales</taxon>
        <taxon>Cellvibrionaceae</taxon>
        <taxon>Umboniibacter</taxon>
    </lineage>
</organism>
<dbReference type="EMBL" id="REFJ01000003">
    <property type="protein sequence ID" value="RMA80263.1"/>
    <property type="molecule type" value="Genomic_DNA"/>
</dbReference>
<feature type="region of interest" description="Disordered" evidence="6">
    <location>
        <begin position="376"/>
        <end position="398"/>
    </location>
</feature>
<dbReference type="SMART" id="SM00228">
    <property type="entry name" value="PDZ"/>
    <property type="match status" value="1"/>
</dbReference>
<evidence type="ECO:0000259" key="8">
    <source>
        <dbReference type="PROSITE" id="PS50106"/>
    </source>
</evidence>
<dbReference type="GO" id="GO:0008236">
    <property type="term" value="F:serine-type peptidase activity"/>
    <property type="evidence" value="ECO:0007669"/>
    <property type="project" value="UniProtKB-KW"/>
</dbReference>
<evidence type="ECO:0000256" key="1">
    <source>
        <dbReference type="ARBA" id="ARBA00009179"/>
    </source>
</evidence>
<feature type="signal peptide" evidence="7">
    <location>
        <begin position="1"/>
        <end position="19"/>
    </location>
</feature>
<dbReference type="CDD" id="cd06782">
    <property type="entry name" value="cpPDZ_CPP-like"/>
    <property type="match status" value="1"/>
</dbReference>
<dbReference type="SUPFAM" id="SSF50156">
    <property type="entry name" value="PDZ domain-like"/>
    <property type="match status" value="1"/>
</dbReference>
<dbReference type="NCBIfam" id="TIGR00225">
    <property type="entry name" value="prc"/>
    <property type="match status" value="1"/>
</dbReference>
<dbReference type="SMART" id="SM00245">
    <property type="entry name" value="TSPc"/>
    <property type="match status" value="1"/>
</dbReference>
<dbReference type="SUPFAM" id="SSF52096">
    <property type="entry name" value="ClpP/crotonase"/>
    <property type="match status" value="1"/>
</dbReference>
<dbReference type="InterPro" id="IPR036034">
    <property type="entry name" value="PDZ_sf"/>
</dbReference>
<dbReference type="Pfam" id="PF03572">
    <property type="entry name" value="Peptidase_S41"/>
    <property type="match status" value="1"/>
</dbReference>
<dbReference type="InterPro" id="IPR005151">
    <property type="entry name" value="Tail-specific_protease"/>
</dbReference>
<comment type="similarity">
    <text evidence="1 5">Belongs to the peptidase S41A family.</text>
</comment>
<evidence type="ECO:0000256" key="4">
    <source>
        <dbReference type="ARBA" id="ARBA00022825"/>
    </source>
</evidence>
<accession>A0A3M0A5E5</accession>
<evidence type="ECO:0000256" key="5">
    <source>
        <dbReference type="RuleBase" id="RU004404"/>
    </source>
</evidence>
<dbReference type="PANTHER" id="PTHR32060:SF30">
    <property type="entry name" value="CARBOXY-TERMINAL PROCESSING PROTEASE CTPA"/>
    <property type="match status" value="1"/>
</dbReference>
<dbReference type="Gene3D" id="3.90.226.10">
    <property type="entry name" value="2-enoyl-CoA Hydratase, Chain A, domain 1"/>
    <property type="match status" value="1"/>
</dbReference>
<evidence type="ECO:0000256" key="2">
    <source>
        <dbReference type="ARBA" id="ARBA00022670"/>
    </source>
</evidence>
<keyword evidence="4 5" id="KW-0720">Serine protease</keyword>
<evidence type="ECO:0000313" key="9">
    <source>
        <dbReference type="EMBL" id="RMA80263.1"/>
    </source>
</evidence>
<evidence type="ECO:0000256" key="7">
    <source>
        <dbReference type="SAM" id="SignalP"/>
    </source>
</evidence>
<dbReference type="GO" id="GO:0007165">
    <property type="term" value="P:signal transduction"/>
    <property type="evidence" value="ECO:0007669"/>
    <property type="project" value="TreeGrafter"/>
</dbReference>
<dbReference type="Gene3D" id="3.30.750.44">
    <property type="match status" value="1"/>
</dbReference>
<dbReference type="GO" id="GO:0030288">
    <property type="term" value="C:outer membrane-bounded periplasmic space"/>
    <property type="evidence" value="ECO:0007669"/>
    <property type="project" value="TreeGrafter"/>
</dbReference>
<gene>
    <name evidence="9" type="ORF">DFR27_1627</name>
</gene>
<dbReference type="Pfam" id="PF13180">
    <property type="entry name" value="PDZ_2"/>
    <property type="match status" value="1"/>
</dbReference>